<evidence type="ECO:0000313" key="7">
    <source>
        <dbReference type="Proteomes" id="UP000235584"/>
    </source>
</evidence>
<evidence type="ECO:0000313" key="6">
    <source>
        <dbReference type="EMBL" id="AUN98567.1"/>
    </source>
</evidence>
<dbReference type="InterPro" id="IPR002678">
    <property type="entry name" value="DUF34/NIF3"/>
</dbReference>
<evidence type="ECO:0000256" key="5">
    <source>
        <dbReference type="PIRSR" id="PIRSR602678-1"/>
    </source>
</evidence>
<name>A0A2K9NSV1_BACTC</name>
<comment type="subunit">
    <text evidence="2">Homohexamer.</text>
</comment>
<dbReference type="GO" id="GO:0005737">
    <property type="term" value="C:cytoplasm"/>
    <property type="evidence" value="ECO:0007669"/>
    <property type="project" value="TreeGrafter"/>
</dbReference>
<dbReference type="PANTHER" id="PTHR13799">
    <property type="entry name" value="NGG1 INTERACTING FACTOR 3"/>
    <property type="match status" value="1"/>
</dbReference>
<dbReference type="SUPFAM" id="SSF102705">
    <property type="entry name" value="NIF3 (NGG1p interacting factor 3)-like"/>
    <property type="match status" value="1"/>
</dbReference>
<dbReference type="PANTHER" id="PTHR13799:SF14">
    <property type="entry name" value="GTP CYCLOHYDROLASE 1 TYPE 2 HOMOLOG"/>
    <property type="match status" value="1"/>
</dbReference>
<evidence type="ECO:0000256" key="4">
    <source>
        <dbReference type="ARBA" id="ARBA00022723"/>
    </source>
</evidence>
<feature type="binding site" evidence="5">
    <location>
        <position position="65"/>
    </location>
    <ligand>
        <name>a divalent metal cation</name>
        <dbReference type="ChEBI" id="CHEBI:60240"/>
        <label>1</label>
    </ligand>
</feature>
<feature type="binding site" evidence="5">
    <location>
        <position position="223"/>
    </location>
    <ligand>
        <name>a divalent metal cation</name>
        <dbReference type="ChEBI" id="CHEBI:60240"/>
        <label>1</label>
    </ligand>
</feature>
<feature type="binding site" evidence="5">
    <location>
        <position position="104"/>
    </location>
    <ligand>
        <name>a divalent metal cation</name>
        <dbReference type="ChEBI" id="CHEBI:60240"/>
        <label>1</label>
    </ligand>
</feature>
<dbReference type="InterPro" id="IPR036069">
    <property type="entry name" value="DUF34/NIF3_sf"/>
</dbReference>
<evidence type="ECO:0000256" key="1">
    <source>
        <dbReference type="ARBA" id="ARBA00006964"/>
    </source>
</evidence>
<dbReference type="Proteomes" id="UP000235584">
    <property type="component" value="Chromosome"/>
</dbReference>
<dbReference type="EMBL" id="CP025704">
    <property type="protein sequence ID" value="AUN98567.1"/>
    <property type="molecule type" value="Genomic_DNA"/>
</dbReference>
<evidence type="ECO:0000256" key="3">
    <source>
        <dbReference type="ARBA" id="ARBA00022112"/>
    </source>
</evidence>
<feature type="binding site" evidence="5">
    <location>
        <position position="66"/>
    </location>
    <ligand>
        <name>a divalent metal cation</name>
        <dbReference type="ChEBI" id="CHEBI:60240"/>
        <label>1</label>
    </ligand>
</feature>
<organism evidence="6 7">
    <name type="scientific">Bacteriovorax stolpii</name>
    <name type="common">Bdellovibrio stolpii</name>
    <dbReference type="NCBI Taxonomy" id="960"/>
    <lineage>
        <taxon>Bacteria</taxon>
        <taxon>Pseudomonadati</taxon>
        <taxon>Bdellovibrionota</taxon>
        <taxon>Bacteriovoracia</taxon>
        <taxon>Bacteriovoracales</taxon>
        <taxon>Bacteriovoracaceae</taxon>
        <taxon>Bacteriovorax</taxon>
    </lineage>
</organism>
<comment type="similarity">
    <text evidence="1">Belongs to the GTP cyclohydrolase I type 2/NIF3 family.</text>
</comment>
<evidence type="ECO:0000256" key="2">
    <source>
        <dbReference type="ARBA" id="ARBA00011643"/>
    </source>
</evidence>
<keyword evidence="4 5" id="KW-0479">Metal-binding</keyword>
<gene>
    <name evidence="6" type="ORF">C0V70_10730</name>
</gene>
<accession>A0A2K9NSV1</accession>
<protein>
    <recommendedName>
        <fullName evidence="3">GTP cyclohydrolase 1 type 2 homolog</fullName>
    </recommendedName>
</protein>
<proteinExistence type="inferred from homology"/>
<dbReference type="KEGG" id="bsto:C0V70_10730"/>
<dbReference type="RefSeq" id="WP_102243858.1">
    <property type="nucleotide sequence ID" value="NZ_CP025704.1"/>
</dbReference>
<dbReference type="NCBIfam" id="TIGR00486">
    <property type="entry name" value="YbgI_SA1388"/>
    <property type="match status" value="1"/>
</dbReference>
<sequence>MTVERSEFDLFLKTLLKPELFDDYCPNGLQIEGKTGLKKVLFAVSATRESAEYAEKIKADALVVHHGLFWKFHGTRTLTGPFYKRVAPLLKNDINLFAYHLPLDAHPEVGNAKSLAALLEMSELQPFGNYKGAFTGISGALPAEISGSELKHILEKKLSHSVLYSNPSDAKKIKRIGIITGGANSEWREAHKMGLDAYITGEMSEHDYHESRESGIHMFAGGHHATEKFGIQSLMKRIQETYPGLSCEYMDSENPA</sequence>
<dbReference type="AlphaFoldDB" id="A0A2K9NSV1"/>
<dbReference type="Pfam" id="PF01784">
    <property type="entry name" value="DUF34_NIF3"/>
    <property type="match status" value="1"/>
</dbReference>
<dbReference type="GO" id="GO:0046872">
    <property type="term" value="F:metal ion binding"/>
    <property type="evidence" value="ECO:0007669"/>
    <property type="project" value="UniProtKB-KW"/>
</dbReference>
<keyword evidence="7" id="KW-1185">Reference proteome</keyword>
<reference evidence="6 7" key="1">
    <citation type="submission" date="2018-01" db="EMBL/GenBank/DDBJ databases">
        <title>Complete genome sequence of Bacteriovorax stolpii DSM12778.</title>
        <authorList>
            <person name="Tang B."/>
            <person name="Chang J."/>
        </authorList>
    </citation>
    <scope>NUCLEOTIDE SEQUENCE [LARGE SCALE GENOMIC DNA]</scope>
    <source>
        <strain evidence="6 7">DSM 12778</strain>
    </source>
</reference>
<dbReference type="FunFam" id="3.40.1390.30:FF:000001">
    <property type="entry name" value="GTP cyclohydrolase 1 type 2"/>
    <property type="match status" value="1"/>
</dbReference>
<dbReference type="Gene3D" id="3.40.1390.30">
    <property type="entry name" value="NIF3 (NGG1p interacting factor 3)-like"/>
    <property type="match status" value="2"/>
</dbReference>
<feature type="binding site" evidence="5">
    <location>
        <position position="227"/>
    </location>
    <ligand>
        <name>a divalent metal cation</name>
        <dbReference type="ChEBI" id="CHEBI:60240"/>
        <label>1</label>
    </ligand>
</feature>